<reference evidence="8 9" key="1">
    <citation type="journal article" date="2014" name="Int. J. Syst. Evol. Microbiol.">
        <title>Complete genome sequence of Corynebacterium casei LMG S-19264T (=DSM 44701T), isolated from a smear-ripened cheese.</title>
        <authorList>
            <consortium name="US DOE Joint Genome Institute (JGI-PGF)"/>
            <person name="Walter F."/>
            <person name="Albersmeier A."/>
            <person name="Kalinowski J."/>
            <person name="Ruckert C."/>
        </authorList>
    </citation>
    <scope>NUCLEOTIDE SEQUENCE [LARGE SCALE GENOMIC DNA]</scope>
    <source>
        <strain evidence="8 9">KCTC 23968</strain>
    </source>
</reference>
<dbReference type="InterPro" id="IPR036259">
    <property type="entry name" value="MFS_trans_sf"/>
</dbReference>
<name>A0A918NDI1_9PROT</name>
<keyword evidence="9" id="KW-1185">Reference proteome</keyword>
<feature type="domain" description="Major facilitator superfamily (MFS) profile" evidence="7">
    <location>
        <begin position="17"/>
        <end position="426"/>
    </location>
</feature>
<keyword evidence="5 6" id="KW-0472">Membrane</keyword>
<comment type="subcellular location">
    <subcellularLocation>
        <location evidence="1">Membrane</location>
        <topology evidence="1">Multi-pass membrane protein</topology>
    </subcellularLocation>
</comment>
<evidence type="ECO:0000256" key="5">
    <source>
        <dbReference type="ARBA" id="ARBA00023136"/>
    </source>
</evidence>
<proteinExistence type="predicted"/>
<dbReference type="PANTHER" id="PTHR23505">
    <property type="entry name" value="SPINSTER"/>
    <property type="match status" value="1"/>
</dbReference>
<dbReference type="GO" id="GO:0022857">
    <property type="term" value="F:transmembrane transporter activity"/>
    <property type="evidence" value="ECO:0007669"/>
    <property type="project" value="InterPro"/>
</dbReference>
<keyword evidence="3 6" id="KW-0812">Transmembrane</keyword>
<comment type="caution">
    <text evidence="8">The sequence shown here is derived from an EMBL/GenBank/DDBJ whole genome shotgun (WGS) entry which is preliminary data.</text>
</comment>
<feature type="transmembrane region" description="Helical" evidence="6">
    <location>
        <begin position="16"/>
        <end position="35"/>
    </location>
</feature>
<evidence type="ECO:0000256" key="4">
    <source>
        <dbReference type="ARBA" id="ARBA00022989"/>
    </source>
</evidence>
<sequence length="444" mass="48443">MKDAPVMSESKRYRTLVLWLLTLMYVMSFIDRQIIGILSPFIKAEMGFTDAQLGWLKGLAFALLYSIVGIPIAWLADRYSRKKIVTISLIAWSAFTALTGTANSFLHMFLARVGVGIGEAGGSPPAHSMISDLYPKEQRASALGVYSLGIPIGIGFSYLLAGALVESLGWRGTLLFLGIAGIALAIVLALVIKEPKRGQLDGHDIQLKSVGIGESISTLAKIPSWWAMCMGIAWVSFGGYAVSAWGIDYVMRFKPEYMPNPDNNNFEWLMFWFGMIHLFGYGAGTYFGAVITEKLAKKNISFYGIMPGAVLFIGVPALIGAFWVQNIHLHLLLVTIYLLSAGVYLGPSFAAAQTLAPINMRAMSTALFFLILNIIALGGGPTYVGWMSTFLTEAHGETHALRLAISSLVVPYVISIIAFFLAAKTLPKDWAEAESRNKIMANQE</sequence>
<feature type="transmembrane region" description="Helical" evidence="6">
    <location>
        <begin position="225"/>
        <end position="247"/>
    </location>
</feature>
<dbReference type="EMBL" id="BMYV01000001">
    <property type="protein sequence ID" value="GGX59892.1"/>
    <property type="molecule type" value="Genomic_DNA"/>
</dbReference>
<dbReference type="Gene3D" id="1.20.1250.20">
    <property type="entry name" value="MFS general substrate transporter like domains"/>
    <property type="match status" value="1"/>
</dbReference>
<dbReference type="PROSITE" id="PS50850">
    <property type="entry name" value="MFS"/>
    <property type="match status" value="1"/>
</dbReference>
<dbReference type="InterPro" id="IPR044770">
    <property type="entry name" value="MFS_spinster-like"/>
</dbReference>
<evidence type="ECO:0000256" key="6">
    <source>
        <dbReference type="SAM" id="Phobius"/>
    </source>
</evidence>
<evidence type="ECO:0000259" key="7">
    <source>
        <dbReference type="PROSITE" id="PS50850"/>
    </source>
</evidence>
<feature type="transmembrane region" description="Helical" evidence="6">
    <location>
        <begin position="267"/>
        <end position="288"/>
    </location>
</feature>
<evidence type="ECO:0000256" key="2">
    <source>
        <dbReference type="ARBA" id="ARBA00022448"/>
    </source>
</evidence>
<evidence type="ECO:0000256" key="3">
    <source>
        <dbReference type="ARBA" id="ARBA00022692"/>
    </source>
</evidence>
<dbReference type="InterPro" id="IPR011701">
    <property type="entry name" value="MFS"/>
</dbReference>
<keyword evidence="2" id="KW-0813">Transport</keyword>
<dbReference type="SUPFAM" id="SSF103473">
    <property type="entry name" value="MFS general substrate transporter"/>
    <property type="match status" value="1"/>
</dbReference>
<keyword evidence="4 6" id="KW-1133">Transmembrane helix</keyword>
<feature type="transmembrane region" description="Helical" evidence="6">
    <location>
        <begin position="403"/>
        <end position="423"/>
    </location>
</feature>
<evidence type="ECO:0000313" key="8">
    <source>
        <dbReference type="EMBL" id="GGX59892.1"/>
    </source>
</evidence>
<dbReference type="PANTHER" id="PTHR23505:SF79">
    <property type="entry name" value="PROTEIN SPINSTER"/>
    <property type="match status" value="1"/>
</dbReference>
<feature type="transmembrane region" description="Helical" evidence="6">
    <location>
        <begin position="329"/>
        <end position="350"/>
    </location>
</feature>
<protein>
    <submittedName>
        <fullName evidence="8">MFS transporter</fullName>
    </submittedName>
</protein>
<dbReference type="CDD" id="cd17328">
    <property type="entry name" value="MFS_spinster_like"/>
    <property type="match status" value="1"/>
</dbReference>
<dbReference type="InterPro" id="IPR020846">
    <property type="entry name" value="MFS_dom"/>
</dbReference>
<dbReference type="Pfam" id="PF07690">
    <property type="entry name" value="MFS_1"/>
    <property type="match status" value="1"/>
</dbReference>
<feature type="transmembrane region" description="Helical" evidence="6">
    <location>
        <begin position="300"/>
        <end position="323"/>
    </location>
</feature>
<accession>A0A918NDI1</accession>
<feature type="transmembrane region" description="Helical" evidence="6">
    <location>
        <begin position="362"/>
        <end position="383"/>
    </location>
</feature>
<dbReference type="Proteomes" id="UP000600865">
    <property type="component" value="Unassembled WGS sequence"/>
</dbReference>
<feature type="transmembrane region" description="Helical" evidence="6">
    <location>
        <begin position="55"/>
        <end position="76"/>
    </location>
</feature>
<feature type="transmembrane region" description="Helical" evidence="6">
    <location>
        <begin position="173"/>
        <end position="192"/>
    </location>
</feature>
<evidence type="ECO:0000313" key="9">
    <source>
        <dbReference type="Proteomes" id="UP000600865"/>
    </source>
</evidence>
<evidence type="ECO:0000256" key="1">
    <source>
        <dbReference type="ARBA" id="ARBA00004141"/>
    </source>
</evidence>
<feature type="transmembrane region" description="Helical" evidence="6">
    <location>
        <begin position="143"/>
        <end position="161"/>
    </location>
</feature>
<dbReference type="GO" id="GO:0016020">
    <property type="term" value="C:membrane"/>
    <property type="evidence" value="ECO:0007669"/>
    <property type="project" value="UniProtKB-SubCell"/>
</dbReference>
<dbReference type="AlphaFoldDB" id="A0A918NDI1"/>
<organism evidence="8 9">
    <name type="scientific">Litorimonas cladophorae</name>
    <dbReference type="NCBI Taxonomy" id="1220491"/>
    <lineage>
        <taxon>Bacteria</taxon>
        <taxon>Pseudomonadati</taxon>
        <taxon>Pseudomonadota</taxon>
        <taxon>Alphaproteobacteria</taxon>
        <taxon>Maricaulales</taxon>
        <taxon>Robiginitomaculaceae</taxon>
    </lineage>
</organism>
<dbReference type="RefSeq" id="WP_233349790.1">
    <property type="nucleotide sequence ID" value="NZ_BMYV01000001.1"/>
</dbReference>
<gene>
    <name evidence="8" type="ORF">GCM10011309_07120</name>
</gene>